<name>A0A1M2VSH6_TRAPU</name>
<evidence type="ECO:0000313" key="2">
    <source>
        <dbReference type="EMBL" id="OJT10547.1"/>
    </source>
</evidence>
<gene>
    <name evidence="2" type="ORF">TRAPUB_12985</name>
</gene>
<proteinExistence type="predicted"/>
<feature type="region of interest" description="Disordered" evidence="1">
    <location>
        <begin position="1"/>
        <end position="26"/>
    </location>
</feature>
<dbReference type="EMBL" id="MNAD01000773">
    <property type="protein sequence ID" value="OJT10547.1"/>
    <property type="molecule type" value="Genomic_DNA"/>
</dbReference>
<dbReference type="AlphaFoldDB" id="A0A1M2VSH6"/>
<evidence type="ECO:0000256" key="1">
    <source>
        <dbReference type="SAM" id="MobiDB-lite"/>
    </source>
</evidence>
<comment type="caution">
    <text evidence="2">The sequence shown here is derived from an EMBL/GenBank/DDBJ whole genome shotgun (WGS) entry which is preliminary data.</text>
</comment>
<reference evidence="2 3" key="1">
    <citation type="submission" date="2016-10" db="EMBL/GenBank/DDBJ databases">
        <title>Genome sequence of the basidiomycete white-rot fungus Trametes pubescens.</title>
        <authorList>
            <person name="Makela M.R."/>
            <person name="Granchi Z."/>
            <person name="Peng M."/>
            <person name="De Vries R.P."/>
            <person name="Grigoriev I."/>
            <person name="Riley R."/>
            <person name="Hilden K."/>
        </authorList>
    </citation>
    <scope>NUCLEOTIDE SEQUENCE [LARGE SCALE GENOMIC DNA]</scope>
    <source>
        <strain evidence="2 3">FBCC735</strain>
    </source>
</reference>
<evidence type="ECO:0000313" key="3">
    <source>
        <dbReference type="Proteomes" id="UP000184267"/>
    </source>
</evidence>
<protein>
    <submittedName>
        <fullName evidence="2">Uncharacterized protein</fullName>
    </submittedName>
</protein>
<organism evidence="2 3">
    <name type="scientific">Trametes pubescens</name>
    <name type="common">White-rot fungus</name>
    <dbReference type="NCBI Taxonomy" id="154538"/>
    <lineage>
        <taxon>Eukaryota</taxon>
        <taxon>Fungi</taxon>
        <taxon>Dikarya</taxon>
        <taxon>Basidiomycota</taxon>
        <taxon>Agaricomycotina</taxon>
        <taxon>Agaricomycetes</taxon>
        <taxon>Polyporales</taxon>
        <taxon>Polyporaceae</taxon>
        <taxon>Trametes</taxon>
    </lineage>
</organism>
<dbReference type="Proteomes" id="UP000184267">
    <property type="component" value="Unassembled WGS sequence"/>
</dbReference>
<accession>A0A1M2VSH6</accession>
<keyword evidence="3" id="KW-1185">Reference proteome</keyword>
<sequence>MHTDDENGTLNRTPELGTPEDVEEDEALESVAEALIPDAEVLVDSLDEAPEAVSEGLTSASVELDEARRVFAIRKGDPVGPLGVMTWSWAASSFAVSKVP</sequence>